<name>A0A0C9SX09_PLICR</name>
<feature type="domain" description="F-box" evidence="2">
    <location>
        <begin position="58"/>
        <end position="108"/>
    </location>
</feature>
<keyword evidence="4" id="KW-1185">Reference proteome</keyword>
<accession>A0A0C9SX09</accession>
<sequence length="651" mass="74721">MRRSSRLADTLTGSESSTAQPTLESSITSPPPKKRAKNAPQDAMSATKSKARRRRGKLESLPDMPLDVLFEIFGHLQPLDVLILARSTKALRGILMNRRSAISIWKTALSNCPGLPECPFDLTEPQYINLAFSKHCHFCLALSVPKVLWALRVRCCKKCLKDQVTSLNGRDHSRLHEEEKTLMPWERVGPEYSPYNRSRPFYCCLNSTRTNLRSELCAHPGDKRRGFVEDRLHHIGRIQEHAKACAAWQEKLGDDRSQQLQEIRHRRASSIQERLTDLGWGYEIEKMDFWQFSNLSVVRQPKDLTDRAWEKIKPELVQYMETIRAERIVNDRPYRTMGAVKVLERLLHNYGLTRPSDELVLNLPDVCLLLPFKAVITETSPDEDISKEHFEDAMEQLPRLSEEWRESATLYLLQQFNISRDTTIDPACLQLAIALFRCTHCNQHTPLTSTEAMAHRDIAYLGLARSLSEADKHFLQAFIVHNCQPWREKYDNFIHDASLDRAARNVVAACGQDPDNTTAREMDALDPWLECQQCCRERRTESVMHWRLAAGHMAHWKSAGHDKSREEDDPRMWRLLDHSESERVRTQVDKTSATTYLCMRCRCQTTDRQTHLASKHGIMNIELTGFVHAPTAHPTHPISLPAPETDSGGII</sequence>
<protein>
    <recommendedName>
        <fullName evidence="2">F-box domain-containing protein</fullName>
    </recommendedName>
</protein>
<dbReference type="PROSITE" id="PS50181">
    <property type="entry name" value="FBOX"/>
    <property type="match status" value="1"/>
</dbReference>
<dbReference type="EMBL" id="KN832572">
    <property type="protein sequence ID" value="KII84075.1"/>
    <property type="molecule type" value="Genomic_DNA"/>
</dbReference>
<evidence type="ECO:0000259" key="2">
    <source>
        <dbReference type="PROSITE" id="PS50181"/>
    </source>
</evidence>
<dbReference type="InterPro" id="IPR001810">
    <property type="entry name" value="F-box_dom"/>
</dbReference>
<evidence type="ECO:0000256" key="1">
    <source>
        <dbReference type="SAM" id="MobiDB-lite"/>
    </source>
</evidence>
<dbReference type="AlphaFoldDB" id="A0A0C9SX09"/>
<dbReference type="HOGENOM" id="CLU_010790_2_1_1"/>
<feature type="region of interest" description="Disordered" evidence="1">
    <location>
        <begin position="1"/>
        <end position="57"/>
    </location>
</feature>
<dbReference type="InterPro" id="IPR036047">
    <property type="entry name" value="F-box-like_dom_sf"/>
</dbReference>
<dbReference type="Proteomes" id="UP000053263">
    <property type="component" value="Unassembled WGS sequence"/>
</dbReference>
<dbReference type="OrthoDB" id="2322499at2759"/>
<organism evidence="3 4">
    <name type="scientific">Plicaturopsis crispa FD-325 SS-3</name>
    <dbReference type="NCBI Taxonomy" id="944288"/>
    <lineage>
        <taxon>Eukaryota</taxon>
        <taxon>Fungi</taxon>
        <taxon>Dikarya</taxon>
        <taxon>Basidiomycota</taxon>
        <taxon>Agaricomycotina</taxon>
        <taxon>Agaricomycetes</taxon>
        <taxon>Agaricomycetidae</taxon>
        <taxon>Amylocorticiales</taxon>
        <taxon>Amylocorticiaceae</taxon>
        <taxon>Plicatura</taxon>
        <taxon>Plicaturopsis crispa</taxon>
    </lineage>
</organism>
<reference evidence="3 4" key="1">
    <citation type="submission" date="2014-06" db="EMBL/GenBank/DDBJ databases">
        <title>Evolutionary Origins and Diversification of the Mycorrhizal Mutualists.</title>
        <authorList>
            <consortium name="DOE Joint Genome Institute"/>
            <consortium name="Mycorrhizal Genomics Consortium"/>
            <person name="Kohler A."/>
            <person name="Kuo A."/>
            <person name="Nagy L.G."/>
            <person name="Floudas D."/>
            <person name="Copeland A."/>
            <person name="Barry K.W."/>
            <person name="Cichocki N."/>
            <person name="Veneault-Fourrey C."/>
            <person name="LaButti K."/>
            <person name="Lindquist E.A."/>
            <person name="Lipzen A."/>
            <person name="Lundell T."/>
            <person name="Morin E."/>
            <person name="Murat C."/>
            <person name="Riley R."/>
            <person name="Ohm R."/>
            <person name="Sun H."/>
            <person name="Tunlid A."/>
            <person name="Henrissat B."/>
            <person name="Grigoriev I.V."/>
            <person name="Hibbett D.S."/>
            <person name="Martin F."/>
        </authorList>
    </citation>
    <scope>NUCLEOTIDE SEQUENCE [LARGE SCALE GENOMIC DNA]</scope>
    <source>
        <strain evidence="3 4">FD-325 SS-3</strain>
    </source>
</reference>
<feature type="compositionally biased region" description="Polar residues" evidence="1">
    <location>
        <begin position="11"/>
        <end position="28"/>
    </location>
</feature>
<gene>
    <name evidence="3" type="ORF">PLICRDRAFT_367809</name>
</gene>
<evidence type="ECO:0000313" key="4">
    <source>
        <dbReference type="Proteomes" id="UP000053263"/>
    </source>
</evidence>
<evidence type="ECO:0000313" key="3">
    <source>
        <dbReference type="EMBL" id="KII84075.1"/>
    </source>
</evidence>
<dbReference type="SUPFAM" id="SSF81383">
    <property type="entry name" value="F-box domain"/>
    <property type="match status" value="1"/>
</dbReference>
<proteinExistence type="predicted"/>